<sequence>MLSTTSRVTYRFSTKPKASALAGVYSVHLRPTGLNLVNRAKAGSTTKVAINLLRTAANPDAKRGTDPKLSRMTAQMSPDSGQTWRTVPVQKIGGTWYATVTNPSTSAVALKVRATVAGGAYTEVTVFRAYGIG</sequence>
<accession>A0ABS2ACE9</accession>
<evidence type="ECO:0000256" key="1">
    <source>
        <dbReference type="SAM" id="MobiDB-lite"/>
    </source>
</evidence>
<comment type="caution">
    <text evidence="2">The sequence shown here is derived from an EMBL/GenBank/DDBJ whole genome shotgun (WGS) entry which is preliminary data.</text>
</comment>
<dbReference type="EMBL" id="JAENHP010000005">
    <property type="protein sequence ID" value="MBM2617505.1"/>
    <property type="molecule type" value="Genomic_DNA"/>
</dbReference>
<dbReference type="Proteomes" id="UP000632138">
    <property type="component" value="Unassembled WGS sequence"/>
</dbReference>
<feature type="region of interest" description="Disordered" evidence="1">
    <location>
        <begin position="59"/>
        <end position="84"/>
    </location>
</feature>
<feature type="compositionally biased region" description="Polar residues" evidence="1">
    <location>
        <begin position="72"/>
        <end position="84"/>
    </location>
</feature>
<feature type="compositionally biased region" description="Basic and acidic residues" evidence="1">
    <location>
        <begin position="60"/>
        <end position="69"/>
    </location>
</feature>
<evidence type="ECO:0000313" key="3">
    <source>
        <dbReference type="Proteomes" id="UP000632138"/>
    </source>
</evidence>
<gene>
    <name evidence="2" type="ORF">JIG36_18270</name>
</gene>
<evidence type="ECO:0000313" key="2">
    <source>
        <dbReference type="EMBL" id="MBM2617505.1"/>
    </source>
</evidence>
<keyword evidence="3" id="KW-1185">Reference proteome</keyword>
<protein>
    <submittedName>
        <fullName evidence="2">Uncharacterized protein</fullName>
    </submittedName>
</protein>
<reference evidence="2 3" key="1">
    <citation type="submission" date="2021-01" db="EMBL/GenBank/DDBJ databases">
        <title>Actinoplanes sp. nov. LDG1-06 isolated from lichen.</title>
        <authorList>
            <person name="Saeng-In P."/>
            <person name="Phongsopitanun W."/>
            <person name="Kanchanasin P."/>
            <person name="Yuki M."/>
            <person name="Kudo T."/>
            <person name="Ohkuma M."/>
            <person name="Tanasupawat S."/>
        </authorList>
    </citation>
    <scope>NUCLEOTIDE SEQUENCE [LARGE SCALE GENOMIC DNA]</scope>
    <source>
        <strain evidence="2 3">LDG1-06</strain>
    </source>
</reference>
<name>A0ABS2ACE9_9ACTN</name>
<proteinExistence type="predicted"/>
<dbReference type="RefSeq" id="WP_203377540.1">
    <property type="nucleotide sequence ID" value="NZ_JAENHP010000005.1"/>
</dbReference>
<organism evidence="2 3">
    <name type="scientific">Paractinoplanes ovalisporus</name>
    <dbReference type="NCBI Taxonomy" id="2810368"/>
    <lineage>
        <taxon>Bacteria</taxon>
        <taxon>Bacillati</taxon>
        <taxon>Actinomycetota</taxon>
        <taxon>Actinomycetes</taxon>
        <taxon>Micromonosporales</taxon>
        <taxon>Micromonosporaceae</taxon>
        <taxon>Paractinoplanes</taxon>
    </lineage>
</organism>